<organism evidence="1 2">
    <name type="scientific">Pseudoflavonifractor intestinihominis</name>
    <dbReference type="NCBI Taxonomy" id="3133171"/>
    <lineage>
        <taxon>Bacteria</taxon>
        <taxon>Bacillati</taxon>
        <taxon>Bacillota</taxon>
        <taxon>Clostridia</taxon>
        <taxon>Eubacteriales</taxon>
        <taxon>Oscillospiraceae</taxon>
        <taxon>Pseudoflavonifractor</taxon>
    </lineage>
</organism>
<dbReference type="Proteomes" id="UP001464378">
    <property type="component" value="Unassembled WGS sequence"/>
</dbReference>
<keyword evidence="2" id="KW-1185">Reference proteome</keyword>
<proteinExistence type="predicted"/>
<gene>
    <name evidence="1" type="ORF">WMO64_00510</name>
</gene>
<comment type="caution">
    <text evidence="1">The sequence shown here is derived from an EMBL/GenBank/DDBJ whole genome shotgun (WGS) entry which is preliminary data.</text>
</comment>
<dbReference type="EMBL" id="JBBMFK010000001">
    <property type="protein sequence ID" value="MEQ2441947.1"/>
    <property type="molecule type" value="Genomic_DNA"/>
</dbReference>
<evidence type="ECO:0000313" key="2">
    <source>
        <dbReference type="Proteomes" id="UP001464378"/>
    </source>
</evidence>
<accession>A0ABV1E5L6</accession>
<name>A0ABV1E5L6_9FIRM</name>
<dbReference type="RefSeq" id="WP_349230650.1">
    <property type="nucleotide sequence ID" value="NZ_JBBMFK010000001.1"/>
</dbReference>
<evidence type="ECO:0000313" key="1">
    <source>
        <dbReference type="EMBL" id="MEQ2441947.1"/>
    </source>
</evidence>
<sequence>MTDREIAALEAALSSAFQGGELRRRELRLTAEEAEYLALRWERVRLTAMSPSGDKMWYTVELNVLPA</sequence>
<reference evidence="1 2" key="1">
    <citation type="submission" date="2024-03" db="EMBL/GenBank/DDBJ databases">
        <title>Human intestinal bacterial collection.</title>
        <authorList>
            <person name="Pauvert C."/>
            <person name="Hitch T.C.A."/>
            <person name="Clavel T."/>
        </authorList>
    </citation>
    <scope>NUCLEOTIDE SEQUENCE [LARGE SCALE GENOMIC DNA]</scope>
    <source>
        <strain evidence="1 2">CLA-AP-H29</strain>
    </source>
</reference>
<protein>
    <submittedName>
        <fullName evidence="1">Uncharacterized protein</fullName>
    </submittedName>
</protein>